<dbReference type="GO" id="GO:0003735">
    <property type="term" value="F:structural constituent of ribosome"/>
    <property type="evidence" value="ECO:0007669"/>
    <property type="project" value="InterPro"/>
</dbReference>
<dbReference type="InterPro" id="IPR034704">
    <property type="entry name" value="Ribosomal_bL28/bL31-like_sf"/>
</dbReference>
<organism evidence="3 4">
    <name type="scientific">Fimbriimonas ginsengisoli Gsoil 348</name>
    <dbReference type="NCBI Taxonomy" id="661478"/>
    <lineage>
        <taxon>Bacteria</taxon>
        <taxon>Bacillati</taxon>
        <taxon>Armatimonadota</taxon>
        <taxon>Fimbriimonadia</taxon>
        <taxon>Fimbriimonadales</taxon>
        <taxon>Fimbriimonadaceae</taxon>
        <taxon>Fimbriimonas</taxon>
    </lineage>
</organism>
<evidence type="ECO:0000313" key="4">
    <source>
        <dbReference type="Proteomes" id="UP000027982"/>
    </source>
</evidence>
<evidence type="ECO:0008006" key="5">
    <source>
        <dbReference type="Google" id="ProtNLM"/>
    </source>
</evidence>
<dbReference type="EMBL" id="CP007139">
    <property type="protein sequence ID" value="AIE86916.1"/>
    <property type="molecule type" value="Genomic_DNA"/>
</dbReference>
<dbReference type="HOGENOM" id="CLU_2436450_0_0_0"/>
<dbReference type="OrthoDB" id="9797491at2"/>
<evidence type="ECO:0000256" key="1">
    <source>
        <dbReference type="ARBA" id="ARBA00022980"/>
    </source>
</evidence>
<accession>A0A068NTZ6</accession>
<dbReference type="Gene3D" id="2.30.170.40">
    <property type="entry name" value="Ribosomal protein L28/L24"/>
    <property type="match status" value="1"/>
</dbReference>
<dbReference type="STRING" id="661478.OP10G_3548"/>
<protein>
    <recommendedName>
        <fullName evidence="5">50S ribosomal protein L28</fullName>
    </recommendedName>
</protein>
<dbReference type="GO" id="GO:0005840">
    <property type="term" value="C:ribosome"/>
    <property type="evidence" value="ECO:0007669"/>
    <property type="project" value="UniProtKB-KW"/>
</dbReference>
<dbReference type="RefSeq" id="WP_158409274.1">
    <property type="nucleotide sequence ID" value="NZ_CP007139.1"/>
</dbReference>
<dbReference type="AlphaFoldDB" id="A0A068NTZ6"/>
<dbReference type="Proteomes" id="UP000027982">
    <property type="component" value="Chromosome"/>
</dbReference>
<keyword evidence="2" id="KW-0687">Ribonucleoprotein</keyword>
<dbReference type="GO" id="GO:1990904">
    <property type="term" value="C:ribonucleoprotein complex"/>
    <property type="evidence" value="ECO:0007669"/>
    <property type="project" value="UniProtKB-KW"/>
</dbReference>
<keyword evidence="4" id="KW-1185">Reference proteome</keyword>
<evidence type="ECO:0000256" key="2">
    <source>
        <dbReference type="ARBA" id="ARBA00023274"/>
    </source>
</evidence>
<name>A0A068NTZ6_FIMGI</name>
<dbReference type="InterPro" id="IPR037147">
    <property type="entry name" value="Ribosomal_bL28_sf"/>
</dbReference>
<evidence type="ECO:0000313" key="3">
    <source>
        <dbReference type="EMBL" id="AIE86916.1"/>
    </source>
</evidence>
<gene>
    <name evidence="3" type="ORF">OP10G_3548</name>
</gene>
<dbReference type="SUPFAM" id="SSF143800">
    <property type="entry name" value="L28p-like"/>
    <property type="match status" value="1"/>
</dbReference>
<proteinExistence type="predicted"/>
<sequence>MAKICQVSGKKGNTSAKYIRNQHSQGWKYKAPHKNRIQQANLQTVRLKTPTGTYRLTVATSVIKSAEFNMVACGLKPIPKAWLKKATYGI</sequence>
<keyword evidence="1" id="KW-0689">Ribosomal protein</keyword>
<dbReference type="KEGG" id="fgi:OP10G_3548"/>
<dbReference type="eggNOG" id="COG0227">
    <property type="taxonomic scope" value="Bacteria"/>
</dbReference>
<reference evidence="3 4" key="1">
    <citation type="journal article" date="2014" name="PLoS ONE">
        <title>The first complete genome sequence of the class fimbriimonadia in the phylum armatimonadetes.</title>
        <authorList>
            <person name="Hu Z.Y."/>
            <person name="Wang Y.Z."/>
            <person name="Im W.T."/>
            <person name="Wang S.Y."/>
            <person name="Zhao G.P."/>
            <person name="Zheng H.J."/>
            <person name="Quan Z.X."/>
        </authorList>
    </citation>
    <scope>NUCLEOTIDE SEQUENCE [LARGE SCALE GENOMIC DNA]</scope>
    <source>
        <strain evidence="3">Gsoil 348</strain>
    </source>
</reference>